<evidence type="ECO:0000313" key="3">
    <source>
        <dbReference type="Proteomes" id="UP000317494"/>
    </source>
</evidence>
<dbReference type="VEuPathDB" id="FungiDB:SeMB42_g06120"/>
<dbReference type="EMBL" id="QEAN01000324">
    <property type="protein sequence ID" value="TPX40169.1"/>
    <property type="molecule type" value="Genomic_DNA"/>
</dbReference>
<dbReference type="Proteomes" id="UP000317494">
    <property type="component" value="Unassembled WGS sequence"/>
</dbReference>
<evidence type="ECO:0000256" key="1">
    <source>
        <dbReference type="SAM" id="MobiDB-lite"/>
    </source>
</evidence>
<gene>
    <name evidence="2" type="ORF">SeMB42_g06120</name>
</gene>
<reference evidence="2 3" key="1">
    <citation type="journal article" date="2019" name="Sci. Rep.">
        <title>Comparative genomics of chytrid fungi reveal insights into the obligate biotrophic and pathogenic lifestyle of Synchytrium endobioticum.</title>
        <authorList>
            <person name="van de Vossenberg B.T.L.H."/>
            <person name="Warris S."/>
            <person name="Nguyen H.D.T."/>
            <person name="van Gent-Pelzer M.P.E."/>
            <person name="Joly D.L."/>
            <person name="van de Geest H.C."/>
            <person name="Bonants P.J.M."/>
            <person name="Smith D.S."/>
            <person name="Levesque C.A."/>
            <person name="van der Lee T.A.J."/>
        </authorList>
    </citation>
    <scope>NUCLEOTIDE SEQUENCE [LARGE SCALE GENOMIC DNA]</scope>
    <source>
        <strain evidence="2 3">MB42</strain>
    </source>
</reference>
<name>A0A507CKP5_9FUNG</name>
<dbReference type="AlphaFoldDB" id="A0A507CKP5"/>
<protein>
    <submittedName>
        <fullName evidence="2">Uncharacterized protein</fullName>
    </submittedName>
</protein>
<organism evidence="2 3">
    <name type="scientific">Synchytrium endobioticum</name>
    <dbReference type="NCBI Taxonomy" id="286115"/>
    <lineage>
        <taxon>Eukaryota</taxon>
        <taxon>Fungi</taxon>
        <taxon>Fungi incertae sedis</taxon>
        <taxon>Chytridiomycota</taxon>
        <taxon>Chytridiomycota incertae sedis</taxon>
        <taxon>Chytridiomycetes</taxon>
        <taxon>Synchytriales</taxon>
        <taxon>Synchytriaceae</taxon>
        <taxon>Synchytrium</taxon>
    </lineage>
</organism>
<keyword evidence="3" id="KW-1185">Reference proteome</keyword>
<accession>A0A507CKP5</accession>
<sequence length="93" mass="9971">MCKSSRFTYAVVEHINHHFMGSSIDANPGVLRANAIPSGIASQLQTEEGVEFIGLAVTHYAKITFSQISQVGVRATESDTVDPHDGGGRNVSR</sequence>
<evidence type="ECO:0000313" key="2">
    <source>
        <dbReference type="EMBL" id="TPX40169.1"/>
    </source>
</evidence>
<comment type="caution">
    <text evidence="2">The sequence shown here is derived from an EMBL/GenBank/DDBJ whole genome shotgun (WGS) entry which is preliminary data.</text>
</comment>
<proteinExistence type="predicted"/>
<feature type="region of interest" description="Disordered" evidence="1">
    <location>
        <begin position="74"/>
        <end position="93"/>
    </location>
</feature>